<dbReference type="EMBL" id="JBJURJ010000012">
    <property type="protein sequence ID" value="MFM9330196.1"/>
    <property type="molecule type" value="Genomic_DNA"/>
</dbReference>
<dbReference type="Proteomes" id="UP001631969">
    <property type="component" value="Unassembled WGS sequence"/>
</dbReference>
<sequence>MQQAADISGEAVEIIIVDDRKENLFAMEAVLADPAYKLTCLNSGEALLDYMLNADVSQVAVILLDIQMPGMDGLEAARFIKSRKSFRNIPILFVTAHSQSESGITNSYSTGAIDYLQKPFNPDILRYKIRALVRVHHYQQELERANRRLRQKTLELEKNNMMLAAAEEKLNRANQELEQTVEKRTASLVRAYQEIRQSHLLFHTVFSTSPCMLAIRSVEDTFIDVNDTWRELSGYSLEDMNEMSGPYLDMKVLKQETTFTGGANAPFYRNTKIQFLTKAGTVRFGLLSEQPLMLEGVPKLLIVILDITEKEHWESQSARLERLHLIGEMAAAIAHEVRNPMTTVSGFLQLYKRQRRELTEESVNMMLEEINRANSIITEFLTLAKNKSSDLQPRSLNAIVQSIFPLIQAEAVMNSKQAEAELTPTPDLRLDEKEIRQMILNMALNGLDSMEAGGTLRIETSLDGACVNLSIADEGCGMSEEVVQKLGTPFYTTKDSGTGLGLAVCYSIAARHNASIRVETGCRGSKFIISFILPQQPE</sequence>
<gene>
    <name evidence="1" type="ORF">ACI1P1_18005</name>
</gene>
<evidence type="ECO:0000313" key="1">
    <source>
        <dbReference type="EMBL" id="MFM9330196.1"/>
    </source>
</evidence>
<keyword evidence="2" id="KW-1185">Reference proteome</keyword>
<proteinExistence type="predicted"/>
<name>A0ACC7P2M2_9BACL</name>
<organism evidence="1 2">
    <name type="scientific">Paenibacillus mesotrionivorans</name>
    <dbReference type="NCBI Taxonomy" id="3160968"/>
    <lineage>
        <taxon>Bacteria</taxon>
        <taxon>Bacillati</taxon>
        <taxon>Bacillota</taxon>
        <taxon>Bacilli</taxon>
        <taxon>Bacillales</taxon>
        <taxon>Paenibacillaceae</taxon>
        <taxon>Paenibacillus</taxon>
    </lineage>
</organism>
<accession>A0ACC7P2M2</accession>
<protein>
    <submittedName>
        <fullName evidence="1">Response regulator</fullName>
    </submittedName>
</protein>
<reference evidence="1" key="1">
    <citation type="submission" date="2024-12" db="EMBL/GenBank/DDBJ databases">
        <authorList>
            <person name="Wu N."/>
        </authorList>
    </citation>
    <scope>NUCLEOTIDE SEQUENCE</scope>
    <source>
        <strain evidence="1">P15</strain>
    </source>
</reference>
<evidence type="ECO:0000313" key="2">
    <source>
        <dbReference type="Proteomes" id="UP001631969"/>
    </source>
</evidence>
<comment type="caution">
    <text evidence="1">The sequence shown here is derived from an EMBL/GenBank/DDBJ whole genome shotgun (WGS) entry which is preliminary data.</text>
</comment>